<protein>
    <submittedName>
        <fullName evidence="1">Uncharacterized protein</fullName>
    </submittedName>
</protein>
<dbReference type="Proteomes" id="UP000093129">
    <property type="component" value="Unassembled WGS sequence"/>
</dbReference>
<organism evidence="1 2">
    <name type="scientific">Acidithiobacillus ferrivorans</name>
    <dbReference type="NCBI Taxonomy" id="160808"/>
    <lineage>
        <taxon>Bacteria</taxon>
        <taxon>Pseudomonadati</taxon>
        <taxon>Pseudomonadota</taxon>
        <taxon>Acidithiobacillia</taxon>
        <taxon>Acidithiobacillales</taxon>
        <taxon>Acidithiobacillaceae</taxon>
        <taxon>Acidithiobacillus</taxon>
    </lineage>
</organism>
<dbReference type="AlphaFoldDB" id="A0A1B9C170"/>
<proteinExistence type="predicted"/>
<evidence type="ECO:0000313" key="2">
    <source>
        <dbReference type="Proteomes" id="UP000093129"/>
    </source>
</evidence>
<dbReference type="EMBL" id="MASQ01000057">
    <property type="protein sequence ID" value="OCB03620.1"/>
    <property type="molecule type" value="Genomic_DNA"/>
</dbReference>
<sequence>MRQRAQRVKGQLLVKVLLDVQQHVVEALRIALGGVCWHGAMLPPRAPRCLIGLALCAGQAGCFCPNRQIGLFQFPLPQCLVQE</sequence>
<dbReference type="RefSeq" id="WP_065412710.1">
    <property type="nucleotide sequence ID" value="NZ_MASQ01000057.1"/>
</dbReference>
<reference evidence="1 2" key="1">
    <citation type="submission" date="2016-07" db="EMBL/GenBank/DDBJ databases">
        <title>Draft genome of a psychrotolerant acidophile Acidithiobacillus ferrivorans strain YL15.</title>
        <authorList>
            <person name="Peng T."/>
            <person name="Ma L."/>
            <person name="Nan M."/>
            <person name="An N."/>
            <person name="Wang M."/>
            <person name="Qiu G."/>
            <person name="Zeng W."/>
        </authorList>
    </citation>
    <scope>NUCLEOTIDE SEQUENCE [LARGE SCALE GENOMIC DNA]</scope>
    <source>
        <strain evidence="1 2">YL15</strain>
    </source>
</reference>
<accession>A0A1B9C170</accession>
<evidence type="ECO:0000313" key="1">
    <source>
        <dbReference type="EMBL" id="OCB03620.1"/>
    </source>
</evidence>
<comment type="caution">
    <text evidence="1">The sequence shown here is derived from an EMBL/GenBank/DDBJ whole genome shotgun (WGS) entry which is preliminary data.</text>
</comment>
<name>A0A1B9C170_9PROT</name>
<gene>
    <name evidence="1" type="ORF">BBC27_00510</name>
</gene>